<evidence type="ECO:0000256" key="3">
    <source>
        <dbReference type="SAM" id="SignalP"/>
    </source>
</evidence>
<feature type="transmembrane region" description="Helical" evidence="2">
    <location>
        <begin position="811"/>
        <end position="833"/>
    </location>
</feature>
<evidence type="ECO:0008006" key="6">
    <source>
        <dbReference type="Google" id="ProtNLM"/>
    </source>
</evidence>
<dbReference type="STRING" id="1943.AQJ64_29945"/>
<comment type="caution">
    <text evidence="4">The sequence shown here is derived from an EMBL/GenBank/DDBJ whole genome shotgun (WGS) entry which is preliminary data.</text>
</comment>
<protein>
    <recommendedName>
        <fullName evidence="6">PBP domain-containing protein</fullName>
    </recommendedName>
</protein>
<keyword evidence="2" id="KW-0812">Transmembrane</keyword>
<reference evidence="4 5" key="1">
    <citation type="submission" date="2015-10" db="EMBL/GenBank/DDBJ databases">
        <title>Draft genome sequence of Streptomyces griseoruber DSM 40281, type strain for the species Streptomyces griseoruber.</title>
        <authorList>
            <person name="Ruckert C."/>
            <person name="Winkler A."/>
            <person name="Kalinowski J."/>
            <person name="Kampfer P."/>
            <person name="Glaeser S."/>
        </authorList>
    </citation>
    <scope>NUCLEOTIDE SEQUENCE [LARGE SCALE GENOMIC DNA]</scope>
    <source>
        <strain evidence="4 5">DSM 40281</strain>
    </source>
</reference>
<keyword evidence="3" id="KW-0732">Signal</keyword>
<keyword evidence="2" id="KW-0472">Membrane</keyword>
<evidence type="ECO:0000313" key="5">
    <source>
        <dbReference type="Proteomes" id="UP000052982"/>
    </source>
</evidence>
<evidence type="ECO:0000256" key="1">
    <source>
        <dbReference type="SAM" id="MobiDB-lite"/>
    </source>
</evidence>
<feature type="signal peptide" evidence="3">
    <location>
        <begin position="1"/>
        <end position="25"/>
    </location>
</feature>
<feature type="chain" id="PRO_5007106502" description="PBP domain-containing protein" evidence="3">
    <location>
        <begin position="26"/>
        <end position="862"/>
    </location>
</feature>
<dbReference type="Gene3D" id="3.40.190.10">
    <property type="entry name" value="Periplasmic binding protein-like II"/>
    <property type="match status" value="1"/>
</dbReference>
<keyword evidence="2" id="KW-1133">Transmembrane helix</keyword>
<organism evidence="4 5">
    <name type="scientific">Streptomyces griseoruber</name>
    <dbReference type="NCBI Taxonomy" id="1943"/>
    <lineage>
        <taxon>Bacteria</taxon>
        <taxon>Bacillati</taxon>
        <taxon>Actinomycetota</taxon>
        <taxon>Actinomycetes</taxon>
        <taxon>Kitasatosporales</taxon>
        <taxon>Streptomycetaceae</taxon>
        <taxon>Streptomyces</taxon>
    </lineage>
</organism>
<keyword evidence="5" id="KW-1185">Reference proteome</keyword>
<proteinExistence type="predicted"/>
<feature type="region of interest" description="Disordered" evidence="1">
    <location>
        <begin position="89"/>
        <end position="124"/>
    </location>
</feature>
<feature type="region of interest" description="Disordered" evidence="1">
    <location>
        <begin position="733"/>
        <end position="793"/>
    </location>
</feature>
<dbReference type="AlphaFoldDB" id="A0A101SS74"/>
<feature type="compositionally biased region" description="Low complexity" evidence="1">
    <location>
        <begin position="767"/>
        <end position="777"/>
    </location>
</feature>
<feature type="compositionally biased region" description="Polar residues" evidence="1">
    <location>
        <begin position="111"/>
        <end position="120"/>
    </location>
</feature>
<dbReference type="Proteomes" id="UP000052982">
    <property type="component" value="Unassembled WGS sequence"/>
</dbReference>
<sequence length="862" mass="88655">MAVGATAGALAGALLAVAAAPGAGAAPATAGSAVTVSGRGEFADMKFTVSQTEGLTDRAITVSWTGGTPTTFAGNQFNTDFVQIMQCWGDDDGTHPDNPGPPRTQCEYGASPTTDRSNWPGNGDDDTRAVVYRAKPGHYGQDDTYGSTLPYGLGEVPFTSVDGTVVTSGTQNNRFFNHATTNEIDFARTQADGTGSEIFETQTLNEAPQLGCGAPVTHADGTVTGRSCWLVIVPQGHLDLDGEPYEDRTQVNAGSPVSSTNWKNRIAVRLGFNPVGASCTIGAEQQDTIGSELVAEAMSSWQAKLCASGTVYGFTQLGDADTRARITSGADTLGFVTRPLGSDDGTTAPTGTVTYAPVALSGVVIGFNVERQPGSTATSEQKALEGTRFTSMKLTPRLIAKLLTESYRGSPWGAVKTVYSGGTATLTAAQGYGWALHNPAGLLSDPEFLALNPEYANQSIPENPSTDTDLEVALGHTDAARHLWNYVLADKDARRFLAGVPDDDGMRVNPYYSTNADLNPTGSAFTAARDDYPKADPWTTIPPGSAEATVKQGMTDFHPYVDDMLLAAQHARRGDQLWKSSWDATANPPVWKSPGPQNVGQRVQLVVTDAASAARYGLQTAGLRNSAGKYVTPTSASLTAAATSAKGSPAVVPVTASRTGAYPLAMLVDAVVRPGQLKAAERKSYAALLRYAVQAGQHTGIELGDLPLGYAPLGRALRGRTLTAAKSLETYKGVGANGGSTGSGTGGSAGGSGGAGATTGGGGTDAGTGTPAGTMASPSAGSTAPRGGTAPDVITTAGGLTPADPAVPFRLALPVGAGLGALAGLIAPFAAGWRPRGPAVALFGAPDFVRRTTRRLGGRFRR</sequence>
<feature type="compositionally biased region" description="Gly residues" evidence="1">
    <location>
        <begin position="735"/>
        <end position="766"/>
    </location>
</feature>
<evidence type="ECO:0000313" key="4">
    <source>
        <dbReference type="EMBL" id="KUN79067.1"/>
    </source>
</evidence>
<gene>
    <name evidence="4" type="ORF">AQJ64_29945</name>
</gene>
<dbReference type="EMBL" id="LMWW01000050">
    <property type="protein sequence ID" value="KUN79067.1"/>
    <property type="molecule type" value="Genomic_DNA"/>
</dbReference>
<name>A0A101SS74_9ACTN</name>
<evidence type="ECO:0000256" key="2">
    <source>
        <dbReference type="SAM" id="Phobius"/>
    </source>
</evidence>
<accession>A0A101SS74</accession>
<dbReference type="SUPFAM" id="SSF53850">
    <property type="entry name" value="Periplasmic binding protein-like II"/>
    <property type="match status" value="1"/>
</dbReference>